<accession>A0A097II00</accession>
<dbReference type="PANTHER" id="PTHR30204:SF98">
    <property type="entry name" value="HTH-TYPE TRANSCRIPTIONAL REGULATOR ADHR"/>
    <property type="match status" value="1"/>
</dbReference>
<dbReference type="InterPro" id="IPR009061">
    <property type="entry name" value="DNA-bd_dom_put_sf"/>
</dbReference>
<evidence type="ECO:0000313" key="4">
    <source>
        <dbReference type="Proteomes" id="UP000029914"/>
    </source>
</evidence>
<reference evidence="3 4" key="1">
    <citation type="submission" date="2013-09" db="EMBL/GenBank/DDBJ databases">
        <title>Complete genome sequence of Corynebacterium doosanense CAU 212(T) (=DSM 45436(T)), isolated from activated sludge.</title>
        <authorList>
            <person name="Schaffert L."/>
            <person name="Albersmeier A."/>
            <person name="Kalinowski J."/>
            <person name="Ruckert C."/>
        </authorList>
    </citation>
    <scope>NUCLEOTIDE SEQUENCE [LARGE SCALE GENOMIC DNA]</scope>
    <source>
        <strain evidence="3 4">CAU 212</strain>
    </source>
</reference>
<evidence type="ECO:0000259" key="2">
    <source>
        <dbReference type="PROSITE" id="PS50937"/>
    </source>
</evidence>
<feature type="domain" description="HTH merR-type" evidence="2">
    <location>
        <begin position="1"/>
        <end position="68"/>
    </location>
</feature>
<dbReference type="Gene3D" id="1.10.1660.10">
    <property type="match status" value="1"/>
</dbReference>
<gene>
    <name evidence="3" type="ORF">CDOO_11085</name>
</gene>
<keyword evidence="4" id="KW-1185">Reference proteome</keyword>
<dbReference type="InterPro" id="IPR047057">
    <property type="entry name" value="MerR_fam"/>
</dbReference>
<dbReference type="Proteomes" id="UP000029914">
    <property type="component" value="Chromosome"/>
</dbReference>
<dbReference type="SMART" id="SM00422">
    <property type="entry name" value="HTH_MERR"/>
    <property type="match status" value="1"/>
</dbReference>
<dbReference type="PANTHER" id="PTHR30204">
    <property type="entry name" value="REDOX-CYCLING DRUG-SENSING TRANSCRIPTIONAL ACTIVATOR SOXR"/>
    <property type="match status" value="1"/>
</dbReference>
<dbReference type="PRINTS" id="PR00040">
    <property type="entry name" value="HTHMERR"/>
</dbReference>
<name>A0A097II00_9CORY</name>
<evidence type="ECO:0000313" key="3">
    <source>
        <dbReference type="EMBL" id="AIT61753.1"/>
    </source>
</evidence>
<dbReference type="AlphaFoldDB" id="A0A097II00"/>
<dbReference type="InterPro" id="IPR000551">
    <property type="entry name" value="MerR-type_HTH_dom"/>
</dbReference>
<dbReference type="STRING" id="558173.CDOO_11085"/>
<sequence length="215" mass="23092">MAELSRRSGLSVPTIKYYLREGLLEPGHRTGINQAAYDDSHLDRLRLIRALSKVAGLPLAKIHEIIDVLDSDSSIEEALALTQDALVQKAGPVPEGSADEVSADPESQALLEKLIEARGWPHDPSSPAHQAAAQALSELRAEGLDSVLDRVDEYSALADEIARLDLDAIARADDPEDTVRLVVLGSTLRRPLLDALILIAQQKASIRTFGGGPGN</sequence>
<dbReference type="Pfam" id="PF13411">
    <property type="entry name" value="MerR_1"/>
    <property type="match status" value="1"/>
</dbReference>
<dbReference type="HOGENOM" id="CLU_102175_0_0_11"/>
<dbReference type="PROSITE" id="PS50937">
    <property type="entry name" value="HTH_MERR_2"/>
    <property type="match status" value="1"/>
</dbReference>
<protein>
    <submittedName>
        <fullName evidence="3">MerR family transcriptional regulator</fullName>
    </submittedName>
</protein>
<evidence type="ECO:0000256" key="1">
    <source>
        <dbReference type="ARBA" id="ARBA00023125"/>
    </source>
</evidence>
<proteinExistence type="predicted"/>
<dbReference type="KEGG" id="cdo:CDOO_11085"/>
<dbReference type="GO" id="GO:0003677">
    <property type="term" value="F:DNA binding"/>
    <property type="evidence" value="ECO:0007669"/>
    <property type="project" value="UniProtKB-KW"/>
</dbReference>
<organism evidence="3 4">
    <name type="scientific">Corynebacterium doosanense CAU 212 = DSM 45436</name>
    <dbReference type="NCBI Taxonomy" id="558173"/>
    <lineage>
        <taxon>Bacteria</taxon>
        <taxon>Bacillati</taxon>
        <taxon>Actinomycetota</taxon>
        <taxon>Actinomycetes</taxon>
        <taxon>Mycobacteriales</taxon>
        <taxon>Corynebacteriaceae</taxon>
        <taxon>Corynebacterium</taxon>
    </lineage>
</organism>
<dbReference type="GO" id="GO:0003700">
    <property type="term" value="F:DNA-binding transcription factor activity"/>
    <property type="evidence" value="ECO:0007669"/>
    <property type="project" value="InterPro"/>
</dbReference>
<dbReference type="EMBL" id="CP006764">
    <property type="protein sequence ID" value="AIT61753.1"/>
    <property type="molecule type" value="Genomic_DNA"/>
</dbReference>
<dbReference type="SUPFAM" id="SSF46955">
    <property type="entry name" value="Putative DNA-binding domain"/>
    <property type="match status" value="1"/>
</dbReference>
<dbReference type="eggNOG" id="COG0789">
    <property type="taxonomic scope" value="Bacteria"/>
</dbReference>
<keyword evidence="1" id="KW-0238">DNA-binding</keyword>